<evidence type="ECO:0000256" key="1">
    <source>
        <dbReference type="SAM" id="MobiDB-lite"/>
    </source>
</evidence>
<dbReference type="VEuPathDB" id="FungiDB:AFLA_008775"/>
<keyword evidence="2" id="KW-0472">Membrane</keyword>
<gene>
    <name evidence="3" type="ORF">BDV35DRAFT_292489</name>
</gene>
<accession>A0A5N6GT97</accession>
<proteinExistence type="predicted"/>
<feature type="compositionally biased region" description="Basic and acidic residues" evidence="1">
    <location>
        <begin position="25"/>
        <end position="36"/>
    </location>
</feature>
<evidence type="ECO:0000313" key="3">
    <source>
        <dbReference type="EMBL" id="KAB8244359.1"/>
    </source>
</evidence>
<reference evidence="3" key="1">
    <citation type="submission" date="2019-04" db="EMBL/GenBank/DDBJ databases">
        <title>Friends and foes A comparative genomics study of 23 Aspergillus species from section Flavi.</title>
        <authorList>
            <consortium name="DOE Joint Genome Institute"/>
            <person name="Kjaerbolling I."/>
            <person name="Vesth T."/>
            <person name="Frisvad J.C."/>
            <person name="Nybo J.L."/>
            <person name="Theobald S."/>
            <person name="Kildgaard S."/>
            <person name="Isbrandt T."/>
            <person name="Kuo A."/>
            <person name="Sato A."/>
            <person name="Lyhne E.K."/>
            <person name="Kogle M.E."/>
            <person name="Wiebenga A."/>
            <person name="Kun R.S."/>
            <person name="Lubbers R.J."/>
            <person name="Makela M.R."/>
            <person name="Barry K."/>
            <person name="Chovatia M."/>
            <person name="Clum A."/>
            <person name="Daum C."/>
            <person name="Haridas S."/>
            <person name="He G."/>
            <person name="LaButti K."/>
            <person name="Lipzen A."/>
            <person name="Mondo S."/>
            <person name="Riley R."/>
            <person name="Salamov A."/>
            <person name="Simmons B.A."/>
            <person name="Magnuson J.K."/>
            <person name="Henrissat B."/>
            <person name="Mortensen U.H."/>
            <person name="Larsen T.O."/>
            <person name="Devries R.P."/>
            <person name="Grigoriev I.V."/>
            <person name="Machida M."/>
            <person name="Baker S.E."/>
            <person name="Andersen M.R."/>
        </authorList>
    </citation>
    <scope>NUCLEOTIDE SEQUENCE [LARGE SCALE GENOMIC DNA]</scope>
    <source>
        <strain evidence="3">CBS 121.62</strain>
    </source>
</reference>
<evidence type="ECO:0000256" key="2">
    <source>
        <dbReference type="SAM" id="Phobius"/>
    </source>
</evidence>
<protein>
    <submittedName>
        <fullName evidence="3">Uncharacterized protein</fullName>
    </submittedName>
</protein>
<keyword evidence="2" id="KW-0812">Transmembrane</keyword>
<dbReference type="Proteomes" id="UP000325434">
    <property type="component" value="Unassembled WGS sequence"/>
</dbReference>
<feature type="region of interest" description="Disordered" evidence="1">
    <location>
        <begin position="1"/>
        <end position="36"/>
    </location>
</feature>
<dbReference type="AlphaFoldDB" id="A0A5N6GT97"/>
<keyword evidence="2" id="KW-1133">Transmembrane helix</keyword>
<organism evidence="3">
    <name type="scientific">Aspergillus flavus</name>
    <dbReference type="NCBI Taxonomy" id="5059"/>
    <lineage>
        <taxon>Eukaryota</taxon>
        <taxon>Fungi</taxon>
        <taxon>Dikarya</taxon>
        <taxon>Ascomycota</taxon>
        <taxon>Pezizomycotina</taxon>
        <taxon>Eurotiomycetes</taxon>
        <taxon>Eurotiomycetidae</taxon>
        <taxon>Eurotiales</taxon>
        <taxon>Aspergillaceae</taxon>
        <taxon>Aspergillus</taxon>
        <taxon>Aspergillus subgen. Circumdati</taxon>
    </lineage>
</organism>
<name>A0A5N6GT97_ASPFL</name>
<dbReference type="EMBL" id="ML734628">
    <property type="protein sequence ID" value="KAB8244359.1"/>
    <property type="molecule type" value="Genomic_DNA"/>
</dbReference>
<feature type="transmembrane region" description="Helical" evidence="2">
    <location>
        <begin position="147"/>
        <end position="170"/>
    </location>
</feature>
<sequence length="201" mass="23163">MSHFFYFSPDGQPNYEEGDLSSPSDKQDFSPRRPGDAHVPCLIRMDQETGRPMDNLIYSRKSLVTRGMVSASRVYSFNLSQANHFVSRREWGIGWRDGVLVQYVYRFQYVRGSSLDLAQCRHRFKPYCCNTLSLSTRSFNRSGCHGFITATFAIASFFAEICTGYLEFLMTKSHQGERERNDLCIRTLYSTIKISLPGLRM</sequence>